<dbReference type="Proteomes" id="UP000297229">
    <property type="component" value="Unassembled WGS sequence"/>
</dbReference>
<keyword evidence="2" id="KW-1185">Reference proteome</keyword>
<accession>A0A4Z1JTP8</accession>
<organism evidence="1 2">
    <name type="scientific">Botrytis elliptica</name>
    <dbReference type="NCBI Taxonomy" id="278938"/>
    <lineage>
        <taxon>Eukaryota</taxon>
        <taxon>Fungi</taxon>
        <taxon>Dikarya</taxon>
        <taxon>Ascomycota</taxon>
        <taxon>Pezizomycotina</taxon>
        <taxon>Leotiomycetes</taxon>
        <taxon>Helotiales</taxon>
        <taxon>Sclerotiniaceae</taxon>
        <taxon>Botrytis</taxon>
    </lineage>
</organism>
<gene>
    <name evidence="1" type="ORF">BELL_0269g00040</name>
</gene>
<reference evidence="1 2" key="1">
    <citation type="submission" date="2017-12" db="EMBL/GenBank/DDBJ databases">
        <title>Comparative genomics of Botrytis spp.</title>
        <authorList>
            <person name="Valero-Jimenez C.A."/>
            <person name="Tapia P."/>
            <person name="Veloso J."/>
            <person name="Silva-Moreno E."/>
            <person name="Staats M."/>
            <person name="Valdes J.H."/>
            <person name="Van Kan J.A.L."/>
        </authorList>
    </citation>
    <scope>NUCLEOTIDE SEQUENCE [LARGE SCALE GENOMIC DNA]</scope>
    <source>
        <strain evidence="1 2">Be9601</strain>
    </source>
</reference>
<comment type="caution">
    <text evidence="1">The sequence shown here is derived from an EMBL/GenBank/DDBJ whole genome shotgun (WGS) entry which is preliminary data.</text>
</comment>
<sequence length="320" mass="36427">MSYHTTAFTVSGREVGGWSIVSPVLFDGVLDSKENAMLLAFLRPEILESLQELLKRIYNNQTKDEEYPELQNMFLATSSTKEAFHKAHYASFPYLKLCWKAKDLQVDPKVPNSIDVYIHNFLNHVPGWTWPNKGLTPARIEISSIIAYANGPLQLSLTCLSYFFILSLGVLESTAIEQSVIFLQIYTHLQHIPGGIIVKRGPRVSSNEISALQLIANNPFVLPQPLDFVTDSKDGHSYLIMSHIPGQSFRSFCDPMTDLDLSNFTHDLRTSALVDKECAGFYPDDWEKIQSLYSMPGNVFWKSFLQRVIFEFEDKMKIEM</sequence>
<dbReference type="EMBL" id="PQXM01000268">
    <property type="protein sequence ID" value="TGO74592.1"/>
    <property type="molecule type" value="Genomic_DNA"/>
</dbReference>
<protein>
    <submittedName>
        <fullName evidence="1">Uncharacterized protein</fullName>
    </submittedName>
</protein>
<evidence type="ECO:0000313" key="1">
    <source>
        <dbReference type="EMBL" id="TGO74592.1"/>
    </source>
</evidence>
<proteinExistence type="predicted"/>
<name>A0A4Z1JTP8_9HELO</name>
<dbReference type="AlphaFoldDB" id="A0A4Z1JTP8"/>
<evidence type="ECO:0000313" key="2">
    <source>
        <dbReference type="Proteomes" id="UP000297229"/>
    </source>
</evidence>